<gene>
    <name evidence="3" type="ORF">OVA965_LOCUS23107</name>
    <name evidence="4" type="ORF">TMI583_LOCUS23824</name>
</gene>
<keyword evidence="1" id="KW-0560">Oxidoreductase</keyword>
<dbReference type="InterPro" id="IPR036291">
    <property type="entry name" value="NAD(P)-bd_dom_sf"/>
</dbReference>
<comment type="caution">
    <text evidence="4">The sequence shown here is derived from an EMBL/GenBank/DDBJ whole genome shotgun (WGS) entry which is preliminary data.</text>
</comment>
<dbReference type="GO" id="GO:0008465">
    <property type="term" value="F:hydroxypyruvate reductase (NADH) activity"/>
    <property type="evidence" value="ECO:0007669"/>
    <property type="project" value="TreeGrafter"/>
</dbReference>
<sequence length="219" mass="24959">MNYGHLNIDFMSSTAKLPQLLITIQLPNEYIDMLSSKFDIVYHHNKSELIEHELLLKLTDENHINAILFTGGVQIDKELLEYCVSHLKALSTLSVGYDHIDVKECQKRHIPIGYTPNVPTNSIADLTVALLLATSRQLIECIDIVKQENWNWNITFLCGKSLENSTVGIGRIGRYAVARRLQSFAVKQILYCRSSSNENQPKKLDKDLNENLFELVESQ</sequence>
<dbReference type="PANTHER" id="PTHR10996">
    <property type="entry name" value="2-HYDROXYACID DEHYDROGENASE-RELATED"/>
    <property type="match status" value="1"/>
</dbReference>
<dbReference type="GO" id="GO:0005829">
    <property type="term" value="C:cytosol"/>
    <property type="evidence" value="ECO:0007669"/>
    <property type="project" value="TreeGrafter"/>
</dbReference>
<dbReference type="InterPro" id="IPR050223">
    <property type="entry name" value="D-isomer_2-hydroxyacid_DH"/>
</dbReference>
<dbReference type="Gene3D" id="3.40.50.720">
    <property type="entry name" value="NAD(P)-binding Rossmann-like Domain"/>
    <property type="match status" value="2"/>
</dbReference>
<dbReference type="InterPro" id="IPR006139">
    <property type="entry name" value="D-isomer_2_OHA_DH_cat_dom"/>
</dbReference>
<evidence type="ECO:0000256" key="1">
    <source>
        <dbReference type="ARBA" id="ARBA00023002"/>
    </source>
</evidence>
<organism evidence="4 5">
    <name type="scientific">Didymodactylos carnosus</name>
    <dbReference type="NCBI Taxonomy" id="1234261"/>
    <lineage>
        <taxon>Eukaryota</taxon>
        <taxon>Metazoa</taxon>
        <taxon>Spiralia</taxon>
        <taxon>Gnathifera</taxon>
        <taxon>Rotifera</taxon>
        <taxon>Eurotatoria</taxon>
        <taxon>Bdelloidea</taxon>
        <taxon>Philodinida</taxon>
        <taxon>Philodinidae</taxon>
        <taxon>Didymodactylos</taxon>
    </lineage>
</organism>
<evidence type="ECO:0000313" key="4">
    <source>
        <dbReference type="EMBL" id="CAF3993202.1"/>
    </source>
</evidence>
<proteinExistence type="predicted"/>
<reference evidence="4" key="1">
    <citation type="submission" date="2021-02" db="EMBL/GenBank/DDBJ databases">
        <authorList>
            <person name="Nowell W R."/>
        </authorList>
    </citation>
    <scope>NUCLEOTIDE SEQUENCE</scope>
</reference>
<dbReference type="EMBL" id="CAJOBA010034841">
    <property type="protein sequence ID" value="CAF3993202.1"/>
    <property type="molecule type" value="Genomic_DNA"/>
</dbReference>
<accession>A0A8S2N8Q7</accession>
<protein>
    <recommendedName>
        <fullName evidence="2">D-isomer specific 2-hydroxyacid dehydrogenase catalytic domain-containing protein</fullName>
    </recommendedName>
</protein>
<evidence type="ECO:0000259" key="2">
    <source>
        <dbReference type="Pfam" id="PF00389"/>
    </source>
</evidence>
<feature type="domain" description="D-isomer specific 2-hydroxyacid dehydrogenase catalytic" evidence="2">
    <location>
        <begin position="24"/>
        <end position="164"/>
    </location>
</feature>
<dbReference type="PANTHER" id="PTHR10996:SF277">
    <property type="entry name" value="GLYOXYLATE REDUCTASE_HYDROXYPYRUVATE REDUCTASE"/>
    <property type="match status" value="1"/>
</dbReference>
<evidence type="ECO:0000313" key="5">
    <source>
        <dbReference type="Proteomes" id="UP000682733"/>
    </source>
</evidence>
<dbReference type="Pfam" id="PF00389">
    <property type="entry name" value="2-Hacid_dh"/>
    <property type="match status" value="1"/>
</dbReference>
<dbReference type="GO" id="GO:0051287">
    <property type="term" value="F:NAD binding"/>
    <property type="evidence" value="ECO:0007669"/>
    <property type="project" value="InterPro"/>
</dbReference>
<dbReference type="GO" id="GO:0030267">
    <property type="term" value="F:glyoxylate reductase (NADPH) activity"/>
    <property type="evidence" value="ECO:0007669"/>
    <property type="project" value="TreeGrafter"/>
</dbReference>
<name>A0A8S2N8Q7_9BILA</name>
<evidence type="ECO:0000313" key="3">
    <source>
        <dbReference type="EMBL" id="CAF1181965.1"/>
    </source>
</evidence>
<dbReference type="SUPFAM" id="SSF52283">
    <property type="entry name" value="Formate/glycerate dehydrogenase catalytic domain-like"/>
    <property type="match status" value="1"/>
</dbReference>
<dbReference type="Proteomes" id="UP000682733">
    <property type="component" value="Unassembled WGS sequence"/>
</dbReference>
<dbReference type="EMBL" id="CAJNOK010013315">
    <property type="protein sequence ID" value="CAF1181965.1"/>
    <property type="molecule type" value="Genomic_DNA"/>
</dbReference>
<dbReference type="Proteomes" id="UP000677228">
    <property type="component" value="Unassembled WGS sequence"/>
</dbReference>
<dbReference type="SUPFAM" id="SSF51735">
    <property type="entry name" value="NAD(P)-binding Rossmann-fold domains"/>
    <property type="match status" value="1"/>
</dbReference>
<dbReference type="AlphaFoldDB" id="A0A8S2N8Q7"/>